<protein>
    <submittedName>
        <fullName evidence="3">DUF58 domain-containing protein</fullName>
    </submittedName>
</protein>
<dbReference type="EMBL" id="PXVD01000013">
    <property type="protein sequence ID" value="MDJ1371509.1"/>
    <property type="molecule type" value="Genomic_DNA"/>
</dbReference>
<gene>
    <name evidence="3" type="ORF">C7K25_09040</name>
</gene>
<dbReference type="PANTHER" id="PTHR34351">
    <property type="entry name" value="SLR1927 PROTEIN-RELATED"/>
    <property type="match status" value="1"/>
</dbReference>
<dbReference type="Pfam" id="PF01882">
    <property type="entry name" value="DUF58"/>
    <property type="match status" value="1"/>
</dbReference>
<keyword evidence="1" id="KW-1133">Transmembrane helix</keyword>
<proteinExistence type="predicted"/>
<dbReference type="InterPro" id="IPR002881">
    <property type="entry name" value="DUF58"/>
</dbReference>
<name>A0ABT7C8I7_9MICO</name>
<accession>A0ABT7C8I7</accession>
<evidence type="ECO:0000259" key="2">
    <source>
        <dbReference type="Pfam" id="PF01882"/>
    </source>
</evidence>
<comment type="caution">
    <text evidence="3">The sequence shown here is derived from an EMBL/GenBank/DDBJ whole genome shotgun (WGS) entry which is preliminary data.</text>
</comment>
<feature type="domain" description="DUF58" evidence="2">
    <location>
        <begin position="214"/>
        <end position="312"/>
    </location>
</feature>
<evidence type="ECO:0000256" key="1">
    <source>
        <dbReference type="SAM" id="Phobius"/>
    </source>
</evidence>
<keyword evidence="1" id="KW-0472">Membrane</keyword>
<dbReference type="RefSeq" id="WP_026936746.1">
    <property type="nucleotide sequence ID" value="NZ_CP028426.1"/>
</dbReference>
<reference evidence="3" key="2">
    <citation type="journal article" date="2022" name="Sci. Rep.">
        <title>In silico prediction of the enzymes involved in the degradation of the herbicide molinate by Gulosibacter molinativorax ON4T.</title>
        <authorList>
            <person name="Lopes A.R."/>
            <person name="Bunin E."/>
            <person name="Viana A.T."/>
            <person name="Froufe H."/>
            <person name="Munoz-Merida A."/>
            <person name="Pinho D."/>
            <person name="Figueiredo J."/>
            <person name="Barroso C."/>
            <person name="Vaz-Moreira I."/>
            <person name="Bellanger X."/>
            <person name="Egas C."/>
            <person name="Nunes O.C."/>
        </authorList>
    </citation>
    <scope>NUCLEOTIDE SEQUENCE</scope>
    <source>
        <strain evidence="3">ON4</strain>
    </source>
</reference>
<keyword evidence="4" id="KW-1185">Reference proteome</keyword>
<organism evidence="3 4">
    <name type="scientific">Gulosibacter molinativorax</name>
    <dbReference type="NCBI Taxonomy" id="256821"/>
    <lineage>
        <taxon>Bacteria</taxon>
        <taxon>Bacillati</taxon>
        <taxon>Actinomycetota</taxon>
        <taxon>Actinomycetes</taxon>
        <taxon>Micrococcales</taxon>
        <taxon>Microbacteriaceae</taxon>
        <taxon>Gulosibacter</taxon>
    </lineage>
</organism>
<keyword evidence="1" id="KW-0812">Transmembrane</keyword>
<feature type="transmembrane region" description="Helical" evidence="1">
    <location>
        <begin position="43"/>
        <end position="62"/>
    </location>
</feature>
<evidence type="ECO:0000313" key="4">
    <source>
        <dbReference type="Proteomes" id="UP001170379"/>
    </source>
</evidence>
<sequence length="428" mass="47206">MTTNARPVKARRLRPTARAWGLMAAGVVLIALAEIFGVAELRFFGLVLILLPLLTLLLRVLARPKLEIERAVYPTTVAAGDRIRVVAEVRNKSIYGLEASSYIDRVTGTDRQQVAGVLPAVASRLHRREGRRRRRIAYGLTRMRRGISQIGPLFLENIDGLGLTRRVIQVGDPVEIEVWPHVHNVDRLDIPALRTGSEAEIALGRAGDADDVVTREYRRSDALRRVHWRATARAGELRVRQEEHHAEVVALVVFDTAPTNRKGIDPAFELGVSVIASVLTRLHEIGYDTELLETHTEIDDSENANAGRESALNLRTSAGESLGRVMRHLMLVQPASSEDADDLEELHMRAASMGRGPMVLVTRTDRPISESLIDFAGYGDPAIAILCGPAIETDSSATRFVGAGWEVVRMNSSARDPWATPRRFGVAE</sequence>
<dbReference type="PANTHER" id="PTHR34351:SF1">
    <property type="entry name" value="SLR1927 PROTEIN"/>
    <property type="match status" value="1"/>
</dbReference>
<reference evidence="3" key="1">
    <citation type="submission" date="2018-03" db="EMBL/GenBank/DDBJ databases">
        <authorList>
            <person name="Nunes O.C."/>
            <person name="Lopes A.R."/>
            <person name="Froufe H."/>
            <person name="Munoz-Merida A."/>
            <person name="Barroso C."/>
            <person name="Egas C."/>
        </authorList>
    </citation>
    <scope>NUCLEOTIDE SEQUENCE</scope>
    <source>
        <strain evidence="3">ON4</strain>
    </source>
</reference>
<evidence type="ECO:0000313" key="3">
    <source>
        <dbReference type="EMBL" id="MDJ1371509.1"/>
    </source>
</evidence>
<feature type="transmembrane region" description="Helical" evidence="1">
    <location>
        <begin position="20"/>
        <end position="37"/>
    </location>
</feature>
<dbReference type="Proteomes" id="UP001170379">
    <property type="component" value="Unassembled WGS sequence"/>
</dbReference>